<sequence length="374" mass="40559">MKRAATLFIGTALCVAPLALMSAAPAAAQAKGEAKAAAKSSYKAPRNAFGQPDLAGFWTNNTMTPMTRRAGVTSLVYTEEQVKEMEALAEQEVEEGNRPTDPNAPAEAPAQRTDNVRPEFAAAGGDVGGYNRGWLDPGHTVMRVNGEPRSSLLTTPNGQIPKRKAGAPAPQGFGRGMGSFDSYETRSLGERCVIGFGRNGGPPMFPNGFYNNNYEFVQTPDTFVIHVEMNHDLRIVRLNGKHRTDGVRPYFGDSIGWWEGDTLVVETTNIPRTQAFAGSWENLKVTERFTRVGENRLHYAFQIDDPTLWDAPWGGEYEFAPLNGRIYEYACHEGNYALPGILGGARAEEQAAAEEAAAKAKADAKPAKGKKSGD</sequence>
<feature type="compositionally biased region" description="Basic and acidic residues" evidence="1">
    <location>
        <begin position="356"/>
        <end position="374"/>
    </location>
</feature>
<accession>B4R9Y2</accession>
<feature type="region of interest" description="Disordered" evidence="1">
    <location>
        <begin position="349"/>
        <end position="374"/>
    </location>
</feature>
<dbReference type="Proteomes" id="UP000001868">
    <property type="component" value="Chromosome"/>
</dbReference>
<keyword evidence="4" id="KW-1185">Reference proteome</keyword>
<dbReference type="RefSeq" id="WP_012523624.1">
    <property type="nucleotide sequence ID" value="NC_011144.1"/>
</dbReference>
<protein>
    <submittedName>
        <fullName evidence="3">Uncharacterized protein</fullName>
    </submittedName>
</protein>
<dbReference type="OrthoDB" id="7054794at2"/>
<evidence type="ECO:0000313" key="4">
    <source>
        <dbReference type="Proteomes" id="UP000001868"/>
    </source>
</evidence>
<name>B4R9Y2_PHEZH</name>
<proteinExistence type="predicted"/>
<dbReference type="eggNOG" id="ENOG502ZBJA">
    <property type="taxonomic scope" value="Bacteria"/>
</dbReference>
<dbReference type="AlphaFoldDB" id="B4R9Y2"/>
<dbReference type="KEGG" id="pzu:PHZ_c3077"/>
<feature type="signal peptide" evidence="2">
    <location>
        <begin position="1"/>
        <end position="28"/>
    </location>
</feature>
<dbReference type="HOGENOM" id="CLU_739351_0_0_5"/>
<dbReference type="EMBL" id="CP000747">
    <property type="protein sequence ID" value="ACG79486.1"/>
    <property type="molecule type" value="Genomic_DNA"/>
</dbReference>
<feature type="chain" id="PRO_5002821879" evidence="2">
    <location>
        <begin position="29"/>
        <end position="374"/>
    </location>
</feature>
<organism evidence="3 4">
    <name type="scientific">Phenylobacterium zucineum (strain HLK1)</name>
    <dbReference type="NCBI Taxonomy" id="450851"/>
    <lineage>
        <taxon>Bacteria</taxon>
        <taxon>Pseudomonadati</taxon>
        <taxon>Pseudomonadota</taxon>
        <taxon>Alphaproteobacteria</taxon>
        <taxon>Caulobacterales</taxon>
        <taxon>Caulobacteraceae</taxon>
        <taxon>Phenylobacterium</taxon>
    </lineage>
</organism>
<feature type="region of interest" description="Disordered" evidence="1">
    <location>
        <begin position="87"/>
        <end position="113"/>
    </location>
</feature>
<gene>
    <name evidence="3" type="ordered locus">PHZ_c3077</name>
</gene>
<keyword evidence="2" id="KW-0732">Signal</keyword>
<evidence type="ECO:0000313" key="3">
    <source>
        <dbReference type="EMBL" id="ACG79486.1"/>
    </source>
</evidence>
<feature type="region of interest" description="Disordered" evidence="1">
    <location>
        <begin position="143"/>
        <end position="175"/>
    </location>
</feature>
<evidence type="ECO:0000256" key="2">
    <source>
        <dbReference type="SAM" id="SignalP"/>
    </source>
</evidence>
<reference evidence="3 4" key="1">
    <citation type="journal article" date="2008" name="BMC Genomics">
        <title>Complete genome of Phenylobacterium zucineum - a novel facultative intracellular bacterium isolated from human erythroleukemia cell line K562.</title>
        <authorList>
            <person name="Luo Y."/>
            <person name="Xu X."/>
            <person name="Ding Z."/>
            <person name="Liu Z."/>
            <person name="Zhang B."/>
            <person name="Yan Z."/>
            <person name="Sun J."/>
            <person name="Hu S."/>
            <person name="Hu X."/>
        </authorList>
    </citation>
    <scope>NUCLEOTIDE SEQUENCE [LARGE SCALE GENOMIC DNA]</scope>
    <source>
        <strain evidence="3 4">HLK1</strain>
    </source>
</reference>
<evidence type="ECO:0000256" key="1">
    <source>
        <dbReference type="SAM" id="MobiDB-lite"/>
    </source>
</evidence>